<dbReference type="RefSeq" id="WP_207697325.1">
    <property type="nucleotide sequence ID" value="NZ_JAJEQO010000046.1"/>
</dbReference>
<dbReference type="EMBL" id="JAJEQO010000046">
    <property type="protein sequence ID" value="MCC2214663.1"/>
    <property type="molecule type" value="Genomic_DNA"/>
</dbReference>
<comment type="caution">
    <text evidence="2">The sequence shown here is derived from an EMBL/GenBank/DDBJ whole genome shotgun (WGS) entry which is preliminary data.</text>
</comment>
<evidence type="ECO:0000313" key="2">
    <source>
        <dbReference type="EMBL" id="MCC2214663.1"/>
    </source>
</evidence>
<evidence type="ECO:0000256" key="1">
    <source>
        <dbReference type="SAM" id="MobiDB-lite"/>
    </source>
</evidence>
<evidence type="ECO:0000313" key="3">
    <source>
        <dbReference type="Proteomes" id="UP001199236"/>
    </source>
</evidence>
<keyword evidence="3" id="KW-1185">Reference proteome</keyword>
<organism evidence="2 3">
    <name type="scientific">Faecalibacterium hominis</name>
    <name type="common">ex Afrizal et al. 2022</name>
    <dbReference type="NCBI Taxonomy" id="2881265"/>
    <lineage>
        <taxon>Bacteria</taxon>
        <taxon>Bacillati</taxon>
        <taxon>Bacillota</taxon>
        <taxon>Clostridia</taxon>
        <taxon>Eubacteriales</taxon>
        <taxon>Oscillospiraceae</taxon>
        <taxon>Faecalibacterium</taxon>
    </lineage>
</organism>
<sequence>MTFYRYITNPNQGHPGRGGQVQVVVWRFFIAKSIPHLDNRMTVCMGYPAMTPKRESRKTPLEGGRKSMQGERRTQYQLVKMAS</sequence>
<dbReference type="Proteomes" id="UP001199236">
    <property type="component" value="Unassembled WGS sequence"/>
</dbReference>
<accession>A0ABS8FJE6</accession>
<feature type="region of interest" description="Disordered" evidence="1">
    <location>
        <begin position="51"/>
        <end position="83"/>
    </location>
</feature>
<protein>
    <submittedName>
        <fullName evidence="2">Uncharacterized protein</fullName>
    </submittedName>
</protein>
<gene>
    <name evidence="2" type="ORF">LKD34_14420</name>
</gene>
<feature type="compositionally biased region" description="Basic and acidic residues" evidence="1">
    <location>
        <begin position="52"/>
        <end position="74"/>
    </location>
</feature>
<proteinExistence type="predicted"/>
<name>A0ABS8FJE6_9FIRM</name>
<reference evidence="2 3" key="1">
    <citation type="submission" date="2021-10" db="EMBL/GenBank/DDBJ databases">
        <title>Anaerobic single-cell dispensing facilitates the cultivation of human gut bacteria.</title>
        <authorList>
            <person name="Afrizal A."/>
        </authorList>
    </citation>
    <scope>NUCLEOTIDE SEQUENCE [LARGE SCALE GENOMIC DNA]</scope>
    <source>
        <strain evidence="2 3">CLA-AA-H223</strain>
    </source>
</reference>